<sequence length="454" mass="50494">MHTIDMDLVEMTLDVMKYTIDRISNVTPELGSPKKEEDLLRMVGETITPEGIGGENAFKLFRDVLVKATVPIDHPRHLAFVPAAPTRAAIMFDLVTSASSIHGAYWMEGAGGIFCENQAMKWLVSLTKLPKGAFGVFTSGGTAANLSALVTAREAWRDEKPEFARERALLLTSNGAHSSIKSMAKVMDADVILIDSEDEYLSGADLKKTIDGLSIQDRNRLFAVVATGGTTNAGIIDDLKTIASICEDEKLWFHVDCAYGGGALAADSVRHLFEGIEKADSITIDPHKWLFSPYDCGAVIYKNLELAKKAHSQKGAYLEIFKDEGAQGFNPADYQIQLTRRLRGLPLWFSLAMHGTNKYKRAIERGIELAQIAAEKIKANDKLELVRPASLSVVLFKRKEWSAEDYRDWTYKNHREGFALVTPSLWKDESVIRFCFINPDTTEEDIDKILKTLE</sequence>
<dbReference type="InterPro" id="IPR010977">
    <property type="entry name" value="Aromatic_deC"/>
</dbReference>
<keyword evidence="9" id="KW-1185">Reference proteome</keyword>
<accession>A0A9X2A7R0</accession>
<dbReference type="Proteomes" id="UP001139344">
    <property type="component" value="Unassembled WGS sequence"/>
</dbReference>
<dbReference type="GO" id="GO:0030170">
    <property type="term" value="F:pyridoxal phosphate binding"/>
    <property type="evidence" value="ECO:0007669"/>
    <property type="project" value="InterPro"/>
</dbReference>
<dbReference type="Gene3D" id="3.40.640.10">
    <property type="entry name" value="Type I PLP-dependent aspartate aminotransferase-like (Major domain)"/>
    <property type="match status" value="1"/>
</dbReference>
<keyword evidence="8" id="KW-0032">Aminotransferase</keyword>
<reference evidence="8" key="1">
    <citation type="submission" date="2021-12" db="EMBL/GenBank/DDBJ databases">
        <title>Description of Gramella crocea sp. nov., a new bacterium isolated from activated sludge.</title>
        <authorList>
            <person name="Zhang X."/>
        </authorList>
    </citation>
    <scope>NUCLEOTIDE SEQUENCE</scope>
    <source>
        <strain evidence="8">YB25</strain>
    </source>
</reference>
<dbReference type="PANTHER" id="PTHR11999:SF70">
    <property type="entry name" value="MIP05841P"/>
    <property type="match status" value="1"/>
</dbReference>
<dbReference type="GO" id="GO:0016831">
    <property type="term" value="F:carboxy-lyase activity"/>
    <property type="evidence" value="ECO:0007669"/>
    <property type="project" value="UniProtKB-KW"/>
</dbReference>
<evidence type="ECO:0000256" key="4">
    <source>
        <dbReference type="ARBA" id="ARBA00022898"/>
    </source>
</evidence>
<evidence type="ECO:0000256" key="7">
    <source>
        <dbReference type="RuleBase" id="RU000382"/>
    </source>
</evidence>
<evidence type="ECO:0000256" key="3">
    <source>
        <dbReference type="ARBA" id="ARBA00022793"/>
    </source>
</evidence>
<dbReference type="PANTHER" id="PTHR11999">
    <property type="entry name" value="GROUP II PYRIDOXAL-5-PHOSPHATE DECARBOXYLASE"/>
    <property type="match status" value="1"/>
</dbReference>
<keyword evidence="4 6" id="KW-0663">Pyridoxal phosphate</keyword>
<dbReference type="InterPro" id="IPR015424">
    <property type="entry name" value="PyrdxlP-dep_Trfase"/>
</dbReference>
<comment type="caution">
    <text evidence="8">The sequence shown here is derived from an EMBL/GenBank/DDBJ whole genome shotgun (WGS) entry which is preliminary data.</text>
</comment>
<dbReference type="EMBL" id="JAJSON010000030">
    <property type="protein sequence ID" value="MCG9973305.1"/>
    <property type="molecule type" value="Genomic_DNA"/>
</dbReference>
<dbReference type="GO" id="GO:0019752">
    <property type="term" value="P:carboxylic acid metabolic process"/>
    <property type="evidence" value="ECO:0007669"/>
    <property type="project" value="InterPro"/>
</dbReference>
<comment type="cofactor">
    <cofactor evidence="1 6 7">
        <name>pyridoxal 5'-phosphate</name>
        <dbReference type="ChEBI" id="CHEBI:597326"/>
    </cofactor>
</comment>
<comment type="similarity">
    <text evidence="2 7">Belongs to the group II decarboxylase family.</text>
</comment>
<dbReference type="Pfam" id="PF00282">
    <property type="entry name" value="Pyridoxal_deC"/>
    <property type="match status" value="1"/>
</dbReference>
<organism evidence="8 9">
    <name type="scientific">Christiangramia crocea</name>
    <dbReference type="NCBI Taxonomy" id="2904124"/>
    <lineage>
        <taxon>Bacteria</taxon>
        <taxon>Pseudomonadati</taxon>
        <taxon>Bacteroidota</taxon>
        <taxon>Flavobacteriia</taxon>
        <taxon>Flavobacteriales</taxon>
        <taxon>Flavobacteriaceae</taxon>
        <taxon>Christiangramia</taxon>
    </lineage>
</organism>
<feature type="modified residue" description="N6-(pyridoxal phosphate)lysine" evidence="6">
    <location>
        <position position="288"/>
    </location>
</feature>
<name>A0A9X2A7R0_9FLAO</name>
<dbReference type="PROSITE" id="PS00392">
    <property type="entry name" value="DDC_GAD_HDC_YDC"/>
    <property type="match status" value="1"/>
</dbReference>
<dbReference type="InterPro" id="IPR002129">
    <property type="entry name" value="PyrdxlP-dep_de-COase"/>
</dbReference>
<proteinExistence type="inferred from homology"/>
<dbReference type="SUPFAM" id="SSF53383">
    <property type="entry name" value="PLP-dependent transferases"/>
    <property type="match status" value="1"/>
</dbReference>
<dbReference type="GO" id="GO:0008483">
    <property type="term" value="F:transaminase activity"/>
    <property type="evidence" value="ECO:0007669"/>
    <property type="project" value="UniProtKB-KW"/>
</dbReference>
<dbReference type="Gene3D" id="3.90.1150.10">
    <property type="entry name" value="Aspartate Aminotransferase, domain 1"/>
    <property type="match status" value="1"/>
</dbReference>
<dbReference type="RefSeq" id="WP_240100801.1">
    <property type="nucleotide sequence ID" value="NZ_JAJSON010000030.1"/>
</dbReference>
<evidence type="ECO:0000256" key="5">
    <source>
        <dbReference type="ARBA" id="ARBA00023239"/>
    </source>
</evidence>
<evidence type="ECO:0000256" key="2">
    <source>
        <dbReference type="ARBA" id="ARBA00009533"/>
    </source>
</evidence>
<gene>
    <name evidence="8" type="ORF">LU635_16760</name>
</gene>
<dbReference type="InterPro" id="IPR015422">
    <property type="entry name" value="PyrdxlP-dep_Trfase_small"/>
</dbReference>
<keyword evidence="8" id="KW-0808">Transferase</keyword>
<protein>
    <submittedName>
        <fullName evidence="8">Aminotransferase class V-fold PLP-dependent enzyme</fullName>
    </submittedName>
</protein>
<dbReference type="InterPro" id="IPR015421">
    <property type="entry name" value="PyrdxlP-dep_Trfase_major"/>
</dbReference>
<evidence type="ECO:0000313" key="9">
    <source>
        <dbReference type="Proteomes" id="UP001139344"/>
    </source>
</evidence>
<evidence type="ECO:0000256" key="1">
    <source>
        <dbReference type="ARBA" id="ARBA00001933"/>
    </source>
</evidence>
<evidence type="ECO:0000256" key="6">
    <source>
        <dbReference type="PIRSR" id="PIRSR602129-50"/>
    </source>
</evidence>
<keyword evidence="5 7" id="KW-0456">Lyase</keyword>
<dbReference type="AlphaFoldDB" id="A0A9X2A7R0"/>
<keyword evidence="3" id="KW-0210">Decarboxylase</keyword>
<dbReference type="InterPro" id="IPR021115">
    <property type="entry name" value="Pyridoxal-P_BS"/>
</dbReference>
<evidence type="ECO:0000313" key="8">
    <source>
        <dbReference type="EMBL" id="MCG9973305.1"/>
    </source>
</evidence>